<dbReference type="SUPFAM" id="SSF53448">
    <property type="entry name" value="Nucleotide-diphospho-sugar transferases"/>
    <property type="match status" value="1"/>
</dbReference>
<keyword evidence="4" id="KW-1185">Reference proteome</keyword>
<name>A0ABQ6HJ10_9GAMM</name>
<dbReference type="InterPro" id="IPR025877">
    <property type="entry name" value="MobA-like_NTP_Trfase"/>
</dbReference>
<evidence type="ECO:0000256" key="1">
    <source>
        <dbReference type="ARBA" id="ARBA00022842"/>
    </source>
</evidence>
<dbReference type="Proteomes" id="UP001157134">
    <property type="component" value="Unassembled WGS sequence"/>
</dbReference>
<dbReference type="Pfam" id="PF12804">
    <property type="entry name" value="NTP_transf_3"/>
    <property type="match status" value="1"/>
</dbReference>
<dbReference type="Gene3D" id="3.90.550.10">
    <property type="entry name" value="Spore Coat Polysaccharide Biosynthesis Protein SpsA, Chain A"/>
    <property type="match status" value="1"/>
</dbReference>
<dbReference type="InterPro" id="IPR029044">
    <property type="entry name" value="Nucleotide-diphossugar_trans"/>
</dbReference>
<protein>
    <recommendedName>
        <fullName evidence="2">MobA-like NTP transferase domain-containing protein</fullName>
    </recommendedName>
</protein>
<evidence type="ECO:0000313" key="4">
    <source>
        <dbReference type="Proteomes" id="UP001157134"/>
    </source>
</evidence>
<keyword evidence="1" id="KW-0460">Magnesium</keyword>
<dbReference type="RefSeq" id="WP_284300505.1">
    <property type="nucleotide sequence ID" value="NZ_BSSV01000008.1"/>
</dbReference>
<dbReference type="CDD" id="cd04182">
    <property type="entry name" value="GT_2_like_f"/>
    <property type="match status" value="1"/>
</dbReference>
<evidence type="ECO:0000313" key="3">
    <source>
        <dbReference type="EMBL" id="GLX86950.1"/>
    </source>
</evidence>
<sequence>MPYRGLLFAAGTSQRYNGVKQLAMVNQQTLVEHCFGQLMKSDIAAPMLVLAKENEHILSKVAIPMNHVIIAKSSTDGLGASIADAIRHVIEENRALAKIKLPTTSHVVIALGDQINLTADDYRQLYQASIANPSKIICASSKVGMSPPVIFPQKYFEELAHLSGDEGAKAVLKQHFEQVLPVTVNNAEFDIDTEEDYQSWQQQLAVLS</sequence>
<dbReference type="EMBL" id="BSSV01000008">
    <property type="protein sequence ID" value="GLX86950.1"/>
    <property type="molecule type" value="Genomic_DNA"/>
</dbReference>
<proteinExistence type="predicted"/>
<comment type="caution">
    <text evidence="3">The sequence shown here is derived from an EMBL/GenBank/DDBJ whole genome shotgun (WGS) entry which is preliminary data.</text>
</comment>
<accession>A0ABQ6HJ10</accession>
<dbReference type="PANTHER" id="PTHR43777">
    <property type="entry name" value="MOLYBDENUM COFACTOR CYTIDYLYLTRANSFERASE"/>
    <property type="match status" value="1"/>
</dbReference>
<evidence type="ECO:0000259" key="2">
    <source>
        <dbReference type="Pfam" id="PF12804"/>
    </source>
</evidence>
<feature type="domain" description="MobA-like NTP transferase" evidence="2">
    <location>
        <begin position="5"/>
        <end position="178"/>
    </location>
</feature>
<gene>
    <name evidence="3" type="ORF">tloyanaT_32030</name>
</gene>
<dbReference type="PANTHER" id="PTHR43777:SF1">
    <property type="entry name" value="MOLYBDENUM COFACTOR CYTIDYLYLTRANSFERASE"/>
    <property type="match status" value="1"/>
</dbReference>
<organism evidence="3 4">
    <name type="scientific">Thalassotalea loyana</name>
    <dbReference type="NCBI Taxonomy" id="280483"/>
    <lineage>
        <taxon>Bacteria</taxon>
        <taxon>Pseudomonadati</taxon>
        <taxon>Pseudomonadota</taxon>
        <taxon>Gammaproteobacteria</taxon>
        <taxon>Alteromonadales</taxon>
        <taxon>Colwelliaceae</taxon>
        <taxon>Thalassotalea</taxon>
    </lineage>
</organism>
<reference evidence="3 4" key="1">
    <citation type="submission" date="2023-03" db="EMBL/GenBank/DDBJ databases">
        <title>Thalassotalea loyana LMG 22536T draft genome sequence.</title>
        <authorList>
            <person name="Sawabe T."/>
        </authorList>
    </citation>
    <scope>NUCLEOTIDE SEQUENCE [LARGE SCALE GENOMIC DNA]</scope>
    <source>
        <strain evidence="3 4">LMG 22536</strain>
    </source>
</reference>